<dbReference type="Gene3D" id="2.30.29.30">
    <property type="entry name" value="Pleckstrin-homology domain (PH domain)/Phosphotyrosine-binding domain (PTB)"/>
    <property type="match status" value="1"/>
</dbReference>
<evidence type="ECO:0000259" key="1">
    <source>
        <dbReference type="PROSITE" id="PS01179"/>
    </source>
</evidence>
<accession>A0A8K0GQ42</accession>
<comment type="caution">
    <text evidence="2">The sequence shown here is derived from an EMBL/GenBank/DDBJ whole genome shotgun (WGS) entry which is preliminary data.</text>
</comment>
<dbReference type="Proteomes" id="UP000801492">
    <property type="component" value="Unassembled WGS sequence"/>
</dbReference>
<sequence>MSFLKSIWKNNSKHKKLSEELGLQNAKEAEAQQPDTPESDKDVMTFKLKYLGSTVVEKVVGENISPEAVKNVIKVAKASGKKLPRVNVAISLKGVNVTDNKGNDMFEVSIYRISNCSTDKQYRQVFSFISIDATETMECHAFWCSKRKMAEMVALTVAHAFSTAYESWRLNPNVSEFEKSAGLVQSENMKNTLNTIKSNLIEDELMDTKNENEEQIIEEKLIDFDEEPVTEVGINISYTIATPSDLNTKNQWVCFEDDFGNAFHNDFQNEFQCDFPNNFQNDSQRWNNSNKVDLLFA</sequence>
<organism evidence="2 3">
    <name type="scientific">Ignelater luminosus</name>
    <name type="common">Cucubano</name>
    <name type="synonym">Pyrophorus luminosus</name>
    <dbReference type="NCBI Taxonomy" id="2038154"/>
    <lineage>
        <taxon>Eukaryota</taxon>
        <taxon>Metazoa</taxon>
        <taxon>Ecdysozoa</taxon>
        <taxon>Arthropoda</taxon>
        <taxon>Hexapoda</taxon>
        <taxon>Insecta</taxon>
        <taxon>Pterygota</taxon>
        <taxon>Neoptera</taxon>
        <taxon>Endopterygota</taxon>
        <taxon>Coleoptera</taxon>
        <taxon>Polyphaga</taxon>
        <taxon>Elateriformia</taxon>
        <taxon>Elateroidea</taxon>
        <taxon>Elateridae</taxon>
        <taxon>Agrypninae</taxon>
        <taxon>Pyrophorini</taxon>
        <taxon>Ignelater</taxon>
    </lineage>
</organism>
<feature type="domain" description="PID" evidence="1">
    <location>
        <begin position="46"/>
        <end position="166"/>
    </location>
</feature>
<dbReference type="PROSITE" id="PS01179">
    <property type="entry name" value="PID"/>
    <property type="match status" value="1"/>
</dbReference>
<dbReference type="SUPFAM" id="SSF50729">
    <property type="entry name" value="PH domain-like"/>
    <property type="match status" value="1"/>
</dbReference>
<dbReference type="InterPro" id="IPR006020">
    <property type="entry name" value="PTB/PI_dom"/>
</dbReference>
<dbReference type="PANTHER" id="PTHR11232">
    <property type="entry name" value="PHOSPHOTYROSINE INTERACTION DOMAIN-CONTAINING FAMILY MEMBER"/>
    <property type="match status" value="1"/>
</dbReference>
<dbReference type="OrthoDB" id="9999955at2759"/>
<keyword evidence="3" id="KW-1185">Reference proteome</keyword>
<dbReference type="InterPro" id="IPR011993">
    <property type="entry name" value="PH-like_dom_sf"/>
</dbReference>
<dbReference type="InterPro" id="IPR051133">
    <property type="entry name" value="Adapter_Engulfment-Domain"/>
</dbReference>
<dbReference type="PANTHER" id="PTHR11232:SF74">
    <property type="entry name" value="PTB DOMAIN-CONTAINING ADAPTER PROTEIN CED-6-LIKE PROTEIN"/>
    <property type="match status" value="1"/>
</dbReference>
<reference evidence="2" key="1">
    <citation type="submission" date="2019-08" db="EMBL/GenBank/DDBJ databases">
        <title>The genome of the North American firefly Photinus pyralis.</title>
        <authorList>
            <consortium name="Photinus pyralis genome working group"/>
            <person name="Fallon T.R."/>
            <person name="Sander Lower S.E."/>
            <person name="Weng J.-K."/>
        </authorList>
    </citation>
    <scope>NUCLEOTIDE SEQUENCE</scope>
    <source>
        <strain evidence="2">TRF0915ILg1</strain>
        <tissue evidence="2">Whole body</tissue>
    </source>
</reference>
<name>A0A8K0GQ42_IGNLU</name>
<dbReference type="SMART" id="SM00462">
    <property type="entry name" value="PTB"/>
    <property type="match status" value="1"/>
</dbReference>
<dbReference type="EMBL" id="VTPC01000486">
    <property type="protein sequence ID" value="KAF2905623.1"/>
    <property type="molecule type" value="Genomic_DNA"/>
</dbReference>
<proteinExistence type="predicted"/>
<dbReference type="Pfam" id="PF00640">
    <property type="entry name" value="PID"/>
    <property type="match status" value="1"/>
</dbReference>
<evidence type="ECO:0000313" key="3">
    <source>
        <dbReference type="Proteomes" id="UP000801492"/>
    </source>
</evidence>
<protein>
    <recommendedName>
        <fullName evidence="1">PID domain-containing protein</fullName>
    </recommendedName>
</protein>
<gene>
    <name evidence="2" type="ORF">ILUMI_00561</name>
</gene>
<dbReference type="CDD" id="cd13159">
    <property type="entry name" value="PTB_LDLRAP-mammal-like"/>
    <property type="match status" value="1"/>
</dbReference>
<evidence type="ECO:0000313" key="2">
    <source>
        <dbReference type="EMBL" id="KAF2905623.1"/>
    </source>
</evidence>
<dbReference type="AlphaFoldDB" id="A0A8K0GQ42"/>